<dbReference type="InterPro" id="IPR005467">
    <property type="entry name" value="His_kinase_dom"/>
</dbReference>
<dbReference type="Pfam" id="PF02518">
    <property type="entry name" value="HATPase_c"/>
    <property type="match status" value="1"/>
</dbReference>
<dbReference type="InterPro" id="IPR001610">
    <property type="entry name" value="PAC"/>
</dbReference>
<dbReference type="Pfam" id="PF00512">
    <property type="entry name" value="HisKA"/>
    <property type="match status" value="1"/>
</dbReference>
<evidence type="ECO:0000256" key="11">
    <source>
        <dbReference type="ARBA" id="ARBA00023136"/>
    </source>
</evidence>
<feature type="domain" description="PAS" evidence="17">
    <location>
        <begin position="114"/>
        <end position="166"/>
    </location>
</feature>
<keyword evidence="9" id="KW-0067">ATP-binding</keyword>
<evidence type="ECO:0000256" key="14">
    <source>
        <dbReference type="PROSITE-ProRule" id="PRU00169"/>
    </source>
</evidence>
<dbReference type="GO" id="GO:0006355">
    <property type="term" value="P:regulation of DNA-templated transcription"/>
    <property type="evidence" value="ECO:0007669"/>
    <property type="project" value="InterPro"/>
</dbReference>
<dbReference type="Pfam" id="PF13188">
    <property type="entry name" value="PAS_8"/>
    <property type="match status" value="1"/>
</dbReference>
<dbReference type="InterPro" id="IPR004358">
    <property type="entry name" value="Sig_transdc_His_kin-like_C"/>
</dbReference>
<sequence>MDDLNHPVKQLESALNMIPDAVVCLNSQHQIQWCNQAFLNLIEQDSHHCIGISLSELLPLSQNGQPIPVENYLVEGTEYEFRNHILQLTVKQINCSEDVDCVILILRDVTLTKQTEFSTYVVQTANSVIVRWDTQGNVLFLNEYGQRLFGFTEEEIIGKNVVGTMVPYTDTSGQDLAALILDIRQNPEKYLVHENENICKDGRRVWIVWANKPIIDSQGNFVEILSVGTDATERRQVQIDLEKSLSLQQATFESIQEGILAVNCSGTIVSYNQRFLKMWSISQYVLNEPNQQTRIQYLAQQLKEPEQFFFRVKELYTTPEAESYDLLELKDGRVFERYSCPQRIGTEIIGRVWTFRDITARIEAEAALKASEARLTMILSSAVVSINRYRIYPNRTWKIEYYSPGCHWIWGYWAEELMANPTLLQSRVIQEDWDALMQNLFEPIFAEQTYKHEYRYRHPDGNLRWISVAFSSQKDDITDTWIATAIATDITERKKTEDALRLSEAKTRALYESLSIAIIIGNDIGIFECNHAAEQLFGCSRQEIIGKHPSFFSPSLQPNGQDSFSLANQQIMTALEKGHHSFEWIHRRANGTDFPARVTLTAVKVGENRLVQGLVEDLTERKQVESELGQRAKLAACRAEIGRALAQSDELSAILDRCGKAMVKHLDVACVRLWTFNPETNLLQLQGSAGLTSVVDRIYQYIPKIGYKSADDPEALLKTLASIYQDWATEAAMTAFTGYSLFLEEQLVGILGLFAHEPLNQSTLNALNFIADDMALGIQRKKTEAALRDAKEMAEAANRAKSTFLANMSHELRTPLNTILGFAQLLNRDTALTQRQREALRIINSSGEHLLSLINDVLEMSKIEAGRIVLNARPFDLHQLLHTLREMFWVRAKAKGLALFFDLSSNIPQYVITDDGKFRQVLINLLGNSLKFTQKGGITLKTTQIQKISDDRMILGFTVEDTGIGISDDEIQRLFEPFVQTSSSTQVKEGTGLGLAISRQYVELMGGNIQASSVLGQGSVFSFTIEVKLADSAQIIPQISDRKVQHIAPNQPDYRILIVDDRSENRDLLVQLFNHVGFETATASNGEEAISSWQSWQPHLIWMDIRMPIMDGYEAIRRIRHLEKQSQTSHQTYIIALTASAFDEQQTEILKAGADDFVSKPFQEALLFEKISQYLKVRYLYQDELTTESKKTNHCIESSELKVMSSEWIQQLHQAAMRVNGKLIEQLIQEIPIEHINLAQALTELVNQFRFDVIVELTQEN</sequence>
<dbReference type="InterPro" id="IPR013767">
    <property type="entry name" value="PAS_fold"/>
</dbReference>
<feature type="modified residue" description="4-aspartylphosphate" evidence="14">
    <location>
        <position position="1104"/>
    </location>
</feature>
<evidence type="ECO:0000256" key="10">
    <source>
        <dbReference type="ARBA" id="ARBA00023012"/>
    </source>
</evidence>
<dbReference type="FunFam" id="1.10.287.130:FF:000038">
    <property type="entry name" value="Sensory transduction histidine kinase"/>
    <property type="match status" value="1"/>
</dbReference>
<dbReference type="SMART" id="SM00388">
    <property type="entry name" value="HisKA"/>
    <property type="match status" value="1"/>
</dbReference>
<dbReference type="GO" id="GO:0000155">
    <property type="term" value="F:phosphorelay sensor kinase activity"/>
    <property type="evidence" value="ECO:0007669"/>
    <property type="project" value="InterPro"/>
</dbReference>
<feature type="domain" description="PAC" evidence="18">
    <location>
        <begin position="185"/>
        <end position="243"/>
    </location>
</feature>
<comment type="caution">
    <text evidence="19">The sequence shown here is derived from an EMBL/GenBank/DDBJ whole genome shotgun (WGS) entry which is preliminary data.</text>
</comment>
<evidence type="ECO:0000256" key="6">
    <source>
        <dbReference type="ARBA" id="ARBA00022679"/>
    </source>
</evidence>
<evidence type="ECO:0000256" key="13">
    <source>
        <dbReference type="ARBA" id="ARBA00074306"/>
    </source>
</evidence>
<evidence type="ECO:0000256" key="4">
    <source>
        <dbReference type="ARBA" id="ARBA00012438"/>
    </source>
</evidence>
<name>A0A2T1LW42_9CHRO</name>
<organism evidence="19 20">
    <name type="scientific">Aphanothece hegewaldii CCALA 016</name>
    <dbReference type="NCBI Taxonomy" id="2107694"/>
    <lineage>
        <taxon>Bacteria</taxon>
        <taxon>Bacillati</taxon>
        <taxon>Cyanobacteriota</taxon>
        <taxon>Cyanophyceae</taxon>
        <taxon>Oscillatoriophycideae</taxon>
        <taxon>Chroococcales</taxon>
        <taxon>Aphanothecaceae</taxon>
        <taxon>Aphanothece</taxon>
    </lineage>
</organism>
<keyword evidence="11" id="KW-0472">Membrane</keyword>
<protein>
    <recommendedName>
        <fullName evidence="13">Circadian input-output histidine kinase CikA</fullName>
        <ecNumber evidence="4">2.7.13.3</ecNumber>
    </recommendedName>
</protein>
<dbReference type="InterPro" id="IPR013655">
    <property type="entry name" value="PAS_fold_3"/>
</dbReference>
<evidence type="ECO:0000256" key="1">
    <source>
        <dbReference type="ARBA" id="ARBA00000085"/>
    </source>
</evidence>
<evidence type="ECO:0000256" key="3">
    <source>
        <dbReference type="ARBA" id="ARBA00006402"/>
    </source>
</evidence>
<dbReference type="InterPro" id="IPR029016">
    <property type="entry name" value="GAF-like_dom_sf"/>
</dbReference>
<dbReference type="EMBL" id="PXOH01000015">
    <property type="protein sequence ID" value="PSF36120.1"/>
    <property type="molecule type" value="Genomic_DNA"/>
</dbReference>
<dbReference type="InterPro" id="IPR003594">
    <property type="entry name" value="HATPase_dom"/>
</dbReference>
<evidence type="ECO:0000259" key="18">
    <source>
        <dbReference type="PROSITE" id="PS50113"/>
    </source>
</evidence>
<evidence type="ECO:0000313" key="19">
    <source>
        <dbReference type="EMBL" id="PSF36120.1"/>
    </source>
</evidence>
<dbReference type="Pfam" id="PF13426">
    <property type="entry name" value="PAS_9"/>
    <property type="match status" value="2"/>
</dbReference>
<reference evidence="19 20" key="1">
    <citation type="submission" date="2018-03" db="EMBL/GenBank/DDBJ databases">
        <title>The ancient ancestry and fast evolution of plastids.</title>
        <authorList>
            <person name="Moore K.R."/>
            <person name="Magnabosco C."/>
            <person name="Momper L."/>
            <person name="Gold D.A."/>
            <person name="Bosak T."/>
            <person name="Fournier G.P."/>
        </authorList>
    </citation>
    <scope>NUCLEOTIDE SEQUENCE [LARGE SCALE GENOMIC DNA]</scope>
    <source>
        <strain evidence="19 20">CCALA 016</strain>
    </source>
</reference>
<dbReference type="PROSITE" id="PS50113">
    <property type="entry name" value="PAC"/>
    <property type="match status" value="3"/>
</dbReference>
<dbReference type="Gene3D" id="3.30.450.20">
    <property type="entry name" value="PAS domain"/>
    <property type="match status" value="5"/>
</dbReference>
<dbReference type="InterPro" id="IPR036890">
    <property type="entry name" value="HATPase_C_sf"/>
</dbReference>
<dbReference type="CDD" id="cd00082">
    <property type="entry name" value="HisKA"/>
    <property type="match status" value="1"/>
</dbReference>
<evidence type="ECO:0000259" key="15">
    <source>
        <dbReference type="PROSITE" id="PS50109"/>
    </source>
</evidence>
<dbReference type="InterPro" id="IPR000014">
    <property type="entry name" value="PAS"/>
</dbReference>
<evidence type="ECO:0000259" key="17">
    <source>
        <dbReference type="PROSITE" id="PS50112"/>
    </source>
</evidence>
<keyword evidence="6" id="KW-0808">Transferase</keyword>
<feature type="domain" description="Histidine kinase" evidence="15">
    <location>
        <begin position="807"/>
        <end position="1029"/>
    </location>
</feature>
<feature type="domain" description="PAC" evidence="18">
    <location>
        <begin position="580"/>
        <end position="630"/>
    </location>
</feature>
<dbReference type="NCBIfam" id="TIGR00229">
    <property type="entry name" value="sensory_box"/>
    <property type="match status" value="3"/>
</dbReference>
<dbReference type="Gene3D" id="3.30.450.40">
    <property type="match status" value="1"/>
</dbReference>
<dbReference type="InterPro" id="IPR036097">
    <property type="entry name" value="HisK_dim/P_sf"/>
</dbReference>
<evidence type="ECO:0000256" key="12">
    <source>
        <dbReference type="ARBA" id="ARBA00023306"/>
    </source>
</evidence>
<dbReference type="InterPro" id="IPR000700">
    <property type="entry name" value="PAS-assoc_C"/>
</dbReference>
<evidence type="ECO:0000256" key="5">
    <source>
        <dbReference type="ARBA" id="ARBA00022553"/>
    </source>
</evidence>
<dbReference type="EC" id="2.7.13.3" evidence="4"/>
<dbReference type="SMART" id="SM00448">
    <property type="entry name" value="REC"/>
    <property type="match status" value="1"/>
</dbReference>
<evidence type="ECO:0000313" key="20">
    <source>
        <dbReference type="Proteomes" id="UP000239001"/>
    </source>
</evidence>
<proteinExistence type="inferred from homology"/>
<dbReference type="FunFam" id="3.30.565.10:FF:000010">
    <property type="entry name" value="Sensor histidine kinase RcsC"/>
    <property type="match status" value="1"/>
</dbReference>
<dbReference type="SUPFAM" id="SSF55785">
    <property type="entry name" value="PYP-like sensor domain (PAS domain)"/>
    <property type="match status" value="5"/>
</dbReference>
<dbReference type="SUPFAM" id="SSF55874">
    <property type="entry name" value="ATPase domain of HSP90 chaperone/DNA topoisomerase II/histidine kinase"/>
    <property type="match status" value="1"/>
</dbReference>
<dbReference type="GO" id="GO:0005524">
    <property type="term" value="F:ATP binding"/>
    <property type="evidence" value="ECO:0007669"/>
    <property type="project" value="UniProtKB-KW"/>
</dbReference>
<feature type="domain" description="PAS" evidence="17">
    <location>
        <begin position="503"/>
        <end position="578"/>
    </location>
</feature>
<comment type="subcellular location">
    <subcellularLocation>
        <location evidence="2">Membrane</location>
    </subcellularLocation>
</comment>
<dbReference type="RefSeq" id="WP_106457514.1">
    <property type="nucleotide sequence ID" value="NZ_PXOH01000015.1"/>
</dbReference>
<dbReference type="SUPFAM" id="SSF52172">
    <property type="entry name" value="CheY-like"/>
    <property type="match status" value="1"/>
</dbReference>
<dbReference type="Gene3D" id="3.40.50.2300">
    <property type="match status" value="1"/>
</dbReference>
<dbReference type="AlphaFoldDB" id="A0A2T1LW42"/>
<reference evidence="19 20" key="2">
    <citation type="submission" date="2018-03" db="EMBL/GenBank/DDBJ databases">
        <authorList>
            <person name="Keele B.F."/>
        </authorList>
    </citation>
    <scope>NUCLEOTIDE SEQUENCE [LARGE SCALE GENOMIC DNA]</scope>
    <source>
        <strain evidence="19 20">CCALA 016</strain>
    </source>
</reference>
<dbReference type="PROSITE" id="PS50112">
    <property type="entry name" value="PAS"/>
    <property type="match status" value="2"/>
</dbReference>
<evidence type="ECO:0000256" key="2">
    <source>
        <dbReference type="ARBA" id="ARBA00004370"/>
    </source>
</evidence>
<evidence type="ECO:0000256" key="7">
    <source>
        <dbReference type="ARBA" id="ARBA00022741"/>
    </source>
</evidence>
<comment type="catalytic activity">
    <reaction evidence="1">
        <text>ATP + protein L-histidine = ADP + protein N-phospho-L-histidine.</text>
        <dbReference type="EC" id="2.7.13.3"/>
    </reaction>
</comment>
<keyword evidence="20" id="KW-1185">Reference proteome</keyword>
<gene>
    <name evidence="19" type="ORF">C7H19_14050</name>
</gene>
<dbReference type="Proteomes" id="UP000239001">
    <property type="component" value="Unassembled WGS sequence"/>
</dbReference>
<dbReference type="Pfam" id="PF08447">
    <property type="entry name" value="PAS_3"/>
    <property type="match status" value="1"/>
</dbReference>
<dbReference type="SMART" id="SM00387">
    <property type="entry name" value="HATPase_c"/>
    <property type="match status" value="1"/>
</dbReference>
<evidence type="ECO:0000259" key="16">
    <source>
        <dbReference type="PROSITE" id="PS50110"/>
    </source>
</evidence>
<dbReference type="PANTHER" id="PTHR45339:SF1">
    <property type="entry name" value="HYBRID SIGNAL TRANSDUCTION HISTIDINE KINASE J"/>
    <property type="match status" value="1"/>
</dbReference>
<dbReference type="CDD" id="cd16922">
    <property type="entry name" value="HATPase_EvgS-ArcB-TorS-like"/>
    <property type="match status" value="1"/>
</dbReference>
<dbReference type="OrthoDB" id="9812358at2"/>
<dbReference type="PROSITE" id="PS50109">
    <property type="entry name" value="HIS_KIN"/>
    <property type="match status" value="1"/>
</dbReference>
<dbReference type="PROSITE" id="PS50110">
    <property type="entry name" value="RESPONSE_REGULATORY"/>
    <property type="match status" value="1"/>
</dbReference>
<dbReference type="SUPFAM" id="SSF47384">
    <property type="entry name" value="Homodimeric domain of signal transducing histidine kinase"/>
    <property type="match status" value="1"/>
</dbReference>
<keyword evidence="12" id="KW-0131">Cell cycle</keyword>
<feature type="domain" description="PAC" evidence="18">
    <location>
        <begin position="450"/>
        <end position="502"/>
    </location>
</feature>
<dbReference type="SMART" id="SM00091">
    <property type="entry name" value="PAS"/>
    <property type="match status" value="4"/>
</dbReference>
<keyword evidence="5 14" id="KW-0597">Phosphoprotein</keyword>
<dbReference type="SUPFAM" id="SSF55781">
    <property type="entry name" value="GAF domain-like"/>
    <property type="match status" value="1"/>
</dbReference>
<evidence type="ECO:0000256" key="8">
    <source>
        <dbReference type="ARBA" id="ARBA00022777"/>
    </source>
</evidence>
<dbReference type="InterPro" id="IPR011006">
    <property type="entry name" value="CheY-like_superfamily"/>
</dbReference>
<evidence type="ECO:0000256" key="9">
    <source>
        <dbReference type="ARBA" id="ARBA00022840"/>
    </source>
</evidence>
<dbReference type="CDD" id="cd17546">
    <property type="entry name" value="REC_hyHK_CKI1_RcsC-like"/>
    <property type="match status" value="1"/>
</dbReference>
<dbReference type="CDD" id="cd00130">
    <property type="entry name" value="PAS"/>
    <property type="match status" value="3"/>
</dbReference>
<dbReference type="PRINTS" id="PR00344">
    <property type="entry name" value="BCTRLSENSOR"/>
</dbReference>
<keyword evidence="10" id="KW-0902">Two-component regulatory system</keyword>
<dbReference type="InterPro" id="IPR035965">
    <property type="entry name" value="PAS-like_dom_sf"/>
</dbReference>
<accession>A0A2T1LW42</accession>
<dbReference type="PANTHER" id="PTHR45339">
    <property type="entry name" value="HYBRID SIGNAL TRANSDUCTION HISTIDINE KINASE J"/>
    <property type="match status" value="1"/>
</dbReference>
<dbReference type="Pfam" id="PF00989">
    <property type="entry name" value="PAS"/>
    <property type="match status" value="1"/>
</dbReference>
<keyword evidence="8" id="KW-0418">Kinase</keyword>
<dbReference type="GO" id="GO:0016020">
    <property type="term" value="C:membrane"/>
    <property type="evidence" value="ECO:0007669"/>
    <property type="project" value="UniProtKB-SubCell"/>
</dbReference>
<dbReference type="Gene3D" id="3.30.565.10">
    <property type="entry name" value="Histidine kinase-like ATPase, C-terminal domain"/>
    <property type="match status" value="1"/>
</dbReference>
<dbReference type="SMART" id="SM00086">
    <property type="entry name" value="PAC"/>
    <property type="match status" value="3"/>
</dbReference>
<dbReference type="InterPro" id="IPR003661">
    <property type="entry name" value="HisK_dim/P_dom"/>
</dbReference>
<comment type="similarity">
    <text evidence="3">In the N-terminal section; belongs to the phytochrome family.</text>
</comment>
<keyword evidence="7" id="KW-0547">Nucleotide-binding</keyword>
<dbReference type="InterPro" id="IPR001789">
    <property type="entry name" value="Sig_transdc_resp-reg_receiver"/>
</dbReference>
<dbReference type="Pfam" id="PF00072">
    <property type="entry name" value="Response_reg"/>
    <property type="match status" value="1"/>
</dbReference>
<dbReference type="Gene3D" id="1.10.287.130">
    <property type="match status" value="1"/>
</dbReference>
<feature type="domain" description="Response regulatory" evidence="16">
    <location>
        <begin position="1055"/>
        <end position="1175"/>
    </location>
</feature>